<dbReference type="InterPro" id="IPR001613">
    <property type="entry name" value="Flavin_amine_oxidase"/>
</dbReference>
<dbReference type="Gene3D" id="1.10.405.10">
    <property type="entry name" value="Guanine Nucleotide Dissociation Inhibitor, domain 1"/>
    <property type="match status" value="1"/>
</dbReference>
<dbReference type="Gene3D" id="3.50.50.60">
    <property type="entry name" value="FAD/NAD(P)-binding domain"/>
    <property type="match status" value="1"/>
</dbReference>
<evidence type="ECO:0000256" key="4">
    <source>
        <dbReference type="PIRSR" id="PIRSR601613-1"/>
    </source>
</evidence>
<comment type="similarity">
    <text evidence="2">Belongs to the flavin monoamine oxidase family.</text>
</comment>
<feature type="domain" description="Amine oxidase" evidence="5">
    <location>
        <begin position="14"/>
        <end position="445"/>
    </location>
</feature>
<dbReference type="SUPFAM" id="SSF54373">
    <property type="entry name" value="FAD-linked reductases, C-terminal domain"/>
    <property type="match status" value="1"/>
</dbReference>
<dbReference type="InterPro" id="IPR036188">
    <property type="entry name" value="FAD/NAD-bd_sf"/>
</dbReference>
<comment type="cofactor">
    <cofactor evidence="1">
        <name>FAD</name>
        <dbReference type="ChEBI" id="CHEBI:57692"/>
    </cofactor>
</comment>
<gene>
    <name evidence="6" type="ORF">E1283_32945</name>
</gene>
<dbReference type="PRINTS" id="PR00757">
    <property type="entry name" value="AMINEOXDASEF"/>
</dbReference>
<evidence type="ECO:0000256" key="1">
    <source>
        <dbReference type="ARBA" id="ARBA00001974"/>
    </source>
</evidence>
<dbReference type="AlphaFoldDB" id="A0A4R4SK34"/>
<evidence type="ECO:0000313" key="7">
    <source>
        <dbReference type="Proteomes" id="UP000295345"/>
    </source>
</evidence>
<proteinExistence type="inferred from homology"/>
<dbReference type="InterPro" id="IPR050703">
    <property type="entry name" value="Flavin_MAO"/>
</dbReference>
<organism evidence="6 7">
    <name type="scientific">Streptomyces hainanensis</name>
    <dbReference type="NCBI Taxonomy" id="402648"/>
    <lineage>
        <taxon>Bacteria</taxon>
        <taxon>Bacillati</taxon>
        <taxon>Actinomycetota</taxon>
        <taxon>Actinomycetes</taxon>
        <taxon>Kitasatosporales</taxon>
        <taxon>Streptomycetaceae</taxon>
        <taxon>Streptomyces</taxon>
    </lineage>
</organism>
<feature type="binding site" evidence="4">
    <location>
        <position position="422"/>
    </location>
    <ligand>
        <name>FAD</name>
        <dbReference type="ChEBI" id="CHEBI:57692"/>
    </ligand>
</feature>
<dbReference type="PANTHER" id="PTHR43563:SF1">
    <property type="entry name" value="AMINE OXIDASE [FLAVIN-CONTAINING] B"/>
    <property type="match status" value="1"/>
</dbReference>
<dbReference type="InterPro" id="IPR002937">
    <property type="entry name" value="Amino_oxidase"/>
</dbReference>
<evidence type="ECO:0000256" key="2">
    <source>
        <dbReference type="ARBA" id="ARBA00005995"/>
    </source>
</evidence>
<dbReference type="OrthoDB" id="337830at2"/>
<evidence type="ECO:0000259" key="5">
    <source>
        <dbReference type="Pfam" id="PF01593"/>
    </source>
</evidence>
<comment type="caution">
    <text evidence="6">The sequence shown here is derived from an EMBL/GenBank/DDBJ whole genome shotgun (WGS) entry which is preliminary data.</text>
</comment>
<dbReference type="EMBL" id="SMKI01000584">
    <property type="protein sequence ID" value="TDC63106.1"/>
    <property type="molecule type" value="Genomic_DNA"/>
</dbReference>
<accession>A0A4R4SK34</accession>
<dbReference type="GO" id="GO:0016491">
    <property type="term" value="F:oxidoreductase activity"/>
    <property type="evidence" value="ECO:0007669"/>
    <property type="project" value="UniProtKB-KW"/>
</dbReference>
<keyword evidence="3" id="KW-0560">Oxidoreductase</keyword>
<dbReference type="RefSeq" id="WP_132821835.1">
    <property type="nucleotide sequence ID" value="NZ_SMKI01000584.1"/>
</dbReference>
<keyword evidence="7" id="KW-1185">Reference proteome</keyword>
<dbReference type="SUPFAM" id="SSF51905">
    <property type="entry name" value="FAD/NAD(P)-binding domain"/>
    <property type="match status" value="1"/>
</dbReference>
<evidence type="ECO:0000256" key="3">
    <source>
        <dbReference type="ARBA" id="ARBA00023002"/>
    </source>
</evidence>
<protein>
    <submittedName>
        <fullName evidence="6">Flavin monoamine oxidase family protein</fullName>
    </submittedName>
</protein>
<dbReference type="Pfam" id="PF01593">
    <property type="entry name" value="Amino_oxidase"/>
    <property type="match status" value="1"/>
</dbReference>
<evidence type="ECO:0000313" key="6">
    <source>
        <dbReference type="EMBL" id="TDC63106.1"/>
    </source>
</evidence>
<name>A0A4R4SK34_9ACTN</name>
<dbReference type="Gene3D" id="3.90.660.10">
    <property type="match status" value="1"/>
</dbReference>
<feature type="binding site" evidence="4">
    <location>
        <position position="339"/>
    </location>
    <ligand>
        <name>substrate</name>
    </ligand>
</feature>
<dbReference type="PANTHER" id="PTHR43563">
    <property type="entry name" value="AMINE OXIDASE"/>
    <property type="match status" value="1"/>
</dbReference>
<feature type="binding site" evidence="4">
    <location>
        <begin position="34"/>
        <end position="35"/>
    </location>
    <ligand>
        <name>FAD</name>
        <dbReference type="ChEBI" id="CHEBI:57692"/>
    </ligand>
</feature>
<reference evidence="6 7" key="1">
    <citation type="submission" date="2019-03" db="EMBL/GenBank/DDBJ databases">
        <title>Draft genome sequences of novel Actinobacteria.</title>
        <authorList>
            <person name="Sahin N."/>
            <person name="Ay H."/>
            <person name="Saygin H."/>
        </authorList>
    </citation>
    <scope>NUCLEOTIDE SEQUENCE [LARGE SCALE GENOMIC DNA]</scope>
    <source>
        <strain evidence="6 7">DSM 41900</strain>
    </source>
</reference>
<dbReference type="Proteomes" id="UP000295345">
    <property type="component" value="Unassembled WGS sequence"/>
</dbReference>
<sequence length="449" mass="48198">MTLRADVVVVGAGLAGLVAARELVAAGHDVLVAEAGDRVGGRTRSRRIGEVTVQLGGTFVGPGQDRVRRLARELGVTTVPTHHTGRQLLRWRGRLRSYPGLIPRLAPLALLDLDRTMRQFEWLAHRVPPGRPWLAPRAHRLDAGTLESWLRSIGAGRTTRELMAVVARASWGCEPGELSLLHALHHVRGCGGFSPMLDTVGGAQREHFAPGAHTLAERLAEELGDRVLLNAPALRVTWRRGEGVTVHTPRGDLGGRRVVVAVPPALRRTIVFAPTLPPRHEQLAQRWPQGVLGKVYAVYERPFWRARGLSGQTLADTGPVSSTFDVGRDPLGPGILLGFVGGDHARAFFGLPAAERRRAALGALRALFGPEAGRPVGYTDHCWGAEPFSGGGPTAAVPPGAWTRYGPWLASPVGPLHWAGSETADRWGGFMDGAVRSGERAAVEVRAAL</sequence>